<reference evidence="2" key="1">
    <citation type="submission" date="2025-08" db="UniProtKB">
        <authorList>
            <consortium name="RefSeq"/>
        </authorList>
    </citation>
    <scope>IDENTIFICATION</scope>
</reference>
<dbReference type="Proteomes" id="UP000694888">
    <property type="component" value="Unplaced"/>
</dbReference>
<dbReference type="PANTHER" id="PTHR34415:SF1">
    <property type="entry name" value="INTEGRASE CATALYTIC DOMAIN-CONTAINING PROTEIN"/>
    <property type="match status" value="1"/>
</dbReference>
<name>A0ABM1VRN7_APLCA</name>
<sequence>MTRKEHDIVVLSQICCGMHVGSTVKHSRKIKERQATRTTYYLYGHVICREFFSYVHNMGQDKLNALIAHFKAAGIEARQHKSSKRAPKHALSFEDTKAVVDFIVNFAEFHAIVLPGRQPGHWNTNVKLLFTNVTKKKVYDGYCASATVSDRRIVSRQTFNRLWKQLTPFVTTMRPATDLCWFCQKNSGHLLRTANLPDAEKGQAVLEKQDHLEKASKERSYYQQVCEAAKNSLPAGTTLGQEDRRSFSVDGMSRYSFDFAPQVHYSSNPLQPGPIFFKTPRKRGLFGVACEAIPCQVNFLLEECVSAGKGTNCVVSLLHYFFLIYGLGENHVHLHADDPTAVDKIKITA</sequence>
<dbReference type="RefSeq" id="XP_035825079.1">
    <property type="nucleotide sequence ID" value="XM_035969186.1"/>
</dbReference>
<dbReference type="PANTHER" id="PTHR34415">
    <property type="entry name" value="INTEGRASE CATALYTIC DOMAIN-CONTAINING PROTEIN"/>
    <property type="match status" value="1"/>
</dbReference>
<proteinExistence type="predicted"/>
<accession>A0ABM1VRN7</accession>
<evidence type="ECO:0000313" key="2">
    <source>
        <dbReference type="RefSeq" id="XP_035825079.1"/>
    </source>
</evidence>
<gene>
    <name evidence="2" type="primary">LOC118477524</name>
</gene>
<protein>
    <submittedName>
        <fullName evidence="2">Uncharacterized protein LOC118477524</fullName>
    </submittedName>
</protein>
<keyword evidence="1" id="KW-1185">Reference proteome</keyword>
<evidence type="ECO:0000313" key="1">
    <source>
        <dbReference type="Proteomes" id="UP000694888"/>
    </source>
</evidence>
<organism evidence="1 2">
    <name type="scientific">Aplysia californica</name>
    <name type="common">California sea hare</name>
    <dbReference type="NCBI Taxonomy" id="6500"/>
    <lineage>
        <taxon>Eukaryota</taxon>
        <taxon>Metazoa</taxon>
        <taxon>Spiralia</taxon>
        <taxon>Lophotrochozoa</taxon>
        <taxon>Mollusca</taxon>
        <taxon>Gastropoda</taxon>
        <taxon>Heterobranchia</taxon>
        <taxon>Euthyneura</taxon>
        <taxon>Tectipleura</taxon>
        <taxon>Aplysiida</taxon>
        <taxon>Aplysioidea</taxon>
        <taxon>Aplysiidae</taxon>
        <taxon>Aplysia</taxon>
    </lineage>
</organism>
<dbReference type="GeneID" id="118477524"/>